<comment type="similarity">
    <text evidence="3 14">Belongs to the Nth/MutY family.</text>
</comment>
<keyword evidence="6" id="KW-0004">4Fe-4S</keyword>
<proteinExistence type="inferred from homology"/>
<dbReference type="InterPro" id="IPR003651">
    <property type="entry name" value="Endonuclease3_FeS-loop_motif"/>
</dbReference>
<dbReference type="InterPro" id="IPR029119">
    <property type="entry name" value="MutY_C"/>
</dbReference>
<accession>A0A9D1IXB9</accession>
<dbReference type="EC" id="3.2.2.31" evidence="4 14"/>
<dbReference type="PANTHER" id="PTHR42944:SF1">
    <property type="entry name" value="ADENINE DNA GLYCOSYLASE"/>
    <property type="match status" value="1"/>
</dbReference>
<dbReference type="GO" id="GO:0006284">
    <property type="term" value="P:base-excision repair"/>
    <property type="evidence" value="ECO:0007669"/>
    <property type="project" value="UniProtKB-UniRule"/>
</dbReference>
<comment type="catalytic activity">
    <reaction evidence="1 14">
        <text>Hydrolyzes free adenine bases from 7,8-dihydro-8-oxoguanine:adenine mismatched double-stranded DNA, leaving an apurinic site.</text>
        <dbReference type="EC" id="3.2.2.31"/>
    </reaction>
</comment>
<dbReference type="InterPro" id="IPR023170">
    <property type="entry name" value="HhH_base_excis_C"/>
</dbReference>
<dbReference type="PROSITE" id="PS01155">
    <property type="entry name" value="ENDONUCLEASE_III_2"/>
    <property type="match status" value="1"/>
</dbReference>
<evidence type="ECO:0000256" key="6">
    <source>
        <dbReference type="ARBA" id="ARBA00022485"/>
    </source>
</evidence>
<dbReference type="InterPro" id="IPR015797">
    <property type="entry name" value="NUDIX_hydrolase-like_dom_sf"/>
</dbReference>
<dbReference type="GO" id="GO:0000701">
    <property type="term" value="F:purine-specific mismatch base pair DNA N-glycosylase activity"/>
    <property type="evidence" value="ECO:0007669"/>
    <property type="project" value="UniProtKB-EC"/>
</dbReference>
<dbReference type="FunFam" id="1.10.340.30:FF:000002">
    <property type="entry name" value="Adenine DNA glycosylase"/>
    <property type="match status" value="1"/>
</dbReference>
<comment type="function">
    <text evidence="2">Adenine glycosylase active on G-A mispairs. MutY also corrects error-prone DNA synthesis past GO lesions which are due to the oxidatively damaged form of guanine: 7,8-dihydro-8-oxoguanine (8-oxo-dGTP).</text>
</comment>
<dbReference type="PANTHER" id="PTHR42944">
    <property type="entry name" value="ADENINE DNA GLYCOSYLASE"/>
    <property type="match status" value="1"/>
</dbReference>
<keyword evidence="8 14" id="KW-0227">DNA damage</keyword>
<evidence type="ECO:0000256" key="5">
    <source>
        <dbReference type="ARBA" id="ARBA00022023"/>
    </source>
</evidence>
<evidence type="ECO:0000256" key="2">
    <source>
        <dbReference type="ARBA" id="ARBA00002933"/>
    </source>
</evidence>
<keyword evidence="13 14" id="KW-0326">Glycosidase</keyword>
<dbReference type="Pfam" id="PF14815">
    <property type="entry name" value="NUDIX_4"/>
    <property type="match status" value="1"/>
</dbReference>
<comment type="caution">
    <text evidence="16">The sequence shown here is derived from an EMBL/GenBank/DDBJ whole genome shotgun (WGS) entry which is preliminary data.</text>
</comment>
<evidence type="ECO:0000313" key="16">
    <source>
        <dbReference type="EMBL" id="HIU43804.1"/>
    </source>
</evidence>
<evidence type="ECO:0000256" key="9">
    <source>
        <dbReference type="ARBA" id="ARBA00022801"/>
    </source>
</evidence>
<dbReference type="Pfam" id="PF00633">
    <property type="entry name" value="HHH"/>
    <property type="match status" value="1"/>
</dbReference>
<comment type="cofactor">
    <cofactor evidence="14">
        <name>[4Fe-4S] cluster</name>
        <dbReference type="ChEBI" id="CHEBI:49883"/>
    </cofactor>
    <text evidence="14">Binds 1 [4Fe-4S] cluster.</text>
</comment>
<evidence type="ECO:0000256" key="12">
    <source>
        <dbReference type="ARBA" id="ARBA00023204"/>
    </source>
</evidence>
<evidence type="ECO:0000256" key="10">
    <source>
        <dbReference type="ARBA" id="ARBA00023004"/>
    </source>
</evidence>
<dbReference type="Pfam" id="PF00730">
    <property type="entry name" value="HhH-GPD"/>
    <property type="match status" value="1"/>
</dbReference>
<sequence>MPRSALAAALLEWYAAAARKMPWRGQSDPYKIWISEIMLQQTRVEAATGYYLRFIAELPDAAALAAVPEDRLLKLWEGLGYYSRARNLRRAAQVIVEQYGGRLPKTARELLQLPGVGEYTAGAVASIAYGERVPAVDGNVLRVMTRVLGDDGDITRPDTRRRITRAVMREQPADRPGDFNQALMELGALVCLPRQPQCGSCPLAGLCRARAEGRQAMLPVKKAQAPRKIEQRTVLVLCAGGCAALQKRPPRGLLAGLWEFPACAGHVSPEQAMQQARQWGLTPLSAEPLPAYRHIFTHREWDMHGFLVIAEGSGGPFEWVDWDRLRRDMALPSALQGFERAAFQILSREKRSNHP</sequence>
<dbReference type="Gene3D" id="1.10.340.30">
    <property type="entry name" value="Hypothetical protein, domain 2"/>
    <property type="match status" value="1"/>
</dbReference>
<dbReference type="AlphaFoldDB" id="A0A9D1IXB9"/>
<dbReference type="NCBIfam" id="TIGR01084">
    <property type="entry name" value="mutY"/>
    <property type="match status" value="1"/>
</dbReference>
<dbReference type="Gene3D" id="1.10.1670.10">
    <property type="entry name" value="Helix-hairpin-Helix base-excision DNA repair enzymes (C-terminal)"/>
    <property type="match status" value="1"/>
</dbReference>
<name>A0A9D1IXB9_9CLOT</name>
<keyword evidence="12" id="KW-0234">DNA repair</keyword>
<feature type="domain" description="HhH-GPD" evidence="15">
    <location>
        <begin position="38"/>
        <end position="189"/>
    </location>
</feature>
<dbReference type="GO" id="GO:0035485">
    <property type="term" value="F:adenine/guanine mispair binding"/>
    <property type="evidence" value="ECO:0007669"/>
    <property type="project" value="TreeGrafter"/>
</dbReference>
<organism evidence="16 17">
    <name type="scientific">Candidatus Ventrousia excrementavium</name>
    <dbReference type="NCBI Taxonomy" id="2840961"/>
    <lineage>
        <taxon>Bacteria</taxon>
        <taxon>Bacillati</taxon>
        <taxon>Bacillota</taxon>
        <taxon>Clostridia</taxon>
        <taxon>Eubacteriales</taxon>
        <taxon>Clostridiaceae</taxon>
        <taxon>Clostridiaceae incertae sedis</taxon>
        <taxon>Candidatus Ventrousia</taxon>
    </lineage>
</organism>
<dbReference type="SUPFAM" id="SSF48150">
    <property type="entry name" value="DNA-glycosylase"/>
    <property type="match status" value="1"/>
</dbReference>
<evidence type="ECO:0000259" key="15">
    <source>
        <dbReference type="SMART" id="SM00478"/>
    </source>
</evidence>
<protein>
    <recommendedName>
        <fullName evidence="5 14">Adenine DNA glycosylase</fullName>
        <ecNumber evidence="4 14">3.2.2.31</ecNumber>
    </recommendedName>
</protein>
<evidence type="ECO:0000256" key="7">
    <source>
        <dbReference type="ARBA" id="ARBA00022723"/>
    </source>
</evidence>
<evidence type="ECO:0000256" key="1">
    <source>
        <dbReference type="ARBA" id="ARBA00000843"/>
    </source>
</evidence>
<dbReference type="Gene3D" id="3.90.79.10">
    <property type="entry name" value="Nucleoside Triphosphate Pyrophosphohydrolase"/>
    <property type="match status" value="1"/>
</dbReference>
<dbReference type="SMART" id="SM00478">
    <property type="entry name" value="ENDO3c"/>
    <property type="match status" value="1"/>
</dbReference>
<gene>
    <name evidence="16" type="primary">mutY</name>
    <name evidence="16" type="ORF">IAB67_05845</name>
</gene>
<evidence type="ECO:0000313" key="17">
    <source>
        <dbReference type="Proteomes" id="UP000824073"/>
    </source>
</evidence>
<dbReference type="GO" id="GO:0032357">
    <property type="term" value="F:oxidized purine DNA binding"/>
    <property type="evidence" value="ECO:0007669"/>
    <property type="project" value="TreeGrafter"/>
</dbReference>
<dbReference type="CDD" id="cd03431">
    <property type="entry name" value="NUDIX_DNA_Glycosylase_C-MutY"/>
    <property type="match status" value="1"/>
</dbReference>
<reference evidence="16" key="2">
    <citation type="journal article" date="2021" name="PeerJ">
        <title>Extensive microbial diversity within the chicken gut microbiome revealed by metagenomics and culture.</title>
        <authorList>
            <person name="Gilroy R."/>
            <person name="Ravi A."/>
            <person name="Getino M."/>
            <person name="Pursley I."/>
            <person name="Horton D.L."/>
            <person name="Alikhan N.F."/>
            <person name="Baker D."/>
            <person name="Gharbi K."/>
            <person name="Hall N."/>
            <person name="Watson M."/>
            <person name="Adriaenssens E.M."/>
            <person name="Foster-Nyarko E."/>
            <person name="Jarju S."/>
            <person name="Secka A."/>
            <person name="Antonio M."/>
            <person name="Oren A."/>
            <person name="Chaudhuri R.R."/>
            <person name="La Ragione R."/>
            <person name="Hildebrand F."/>
            <person name="Pallen M.J."/>
        </authorList>
    </citation>
    <scope>NUCLEOTIDE SEQUENCE</scope>
    <source>
        <strain evidence="16">CHK191-8634</strain>
    </source>
</reference>
<dbReference type="Pfam" id="PF10576">
    <property type="entry name" value="EndIII_4Fe-2S"/>
    <property type="match status" value="1"/>
</dbReference>
<reference evidence="16" key="1">
    <citation type="submission" date="2020-10" db="EMBL/GenBank/DDBJ databases">
        <authorList>
            <person name="Gilroy R."/>
        </authorList>
    </citation>
    <scope>NUCLEOTIDE SEQUENCE</scope>
    <source>
        <strain evidence="16">CHK191-8634</strain>
    </source>
</reference>
<evidence type="ECO:0000256" key="4">
    <source>
        <dbReference type="ARBA" id="ARBA00012045"/>
    </source>
</evidence>
<dbReference type="SUPFAM" id="SSF55811">
    <property type="entry name" value="Nudix"/>
    <property type="match status" value="1"/>
</dbReference>
<dbReference type="InterPro" id="IPR003265">
    <property type="entry name" value="HhH-GPD_domain"/>
</dbReference>
<dbReference type="EMBL" id="DVMR01000047">
    <property type="protein sequence ID" value="HIU43804.1"/>
    <property type="molecule type" value="Genomic_DNA"/>
</dbReference>
<dbReference type="GO" id="GO:0034039">
    <property type="term" value="F:8-oxo-7,8-dihydroguanine DNA N-glycosylase activity"/>
    <property type="evidence" value="ECO:0007669"/>
    <property type="project" value="TreeGrafter"/>
</dbReference>
<dbReference type="GO" id="GO:0051539">
    <property type="term" value="F:4 iron, 4 sulfur cluster binding"/>
    <property type="evidence" value="ECO:0007669"/>
    <property type="project" value="UniProtKB-UniRule"/>
</dbReference>
<dbReference type="InterPro" id="IPR004036">
    <property type="entry name" value="Endonuclease-III-like_CS2"/>
</dbReference>
<dbReference type="Proteomes" id="UP000824073">
    <property type="component" value="Unassembled WGS sequence"/>
</dbReference>
<dbReference type="InterPro" id="IPR000445">
    <property type="entry name" value="HhH_motif"/>
</dbReference>
<dbReference type="SMART" id="SM00525">
    <property type="entry name" value="FES"/>
    <property type="match status" value="1"/>
</dbReference>
<evidence type="ECO:0000256" key="11">
    <source>
        <dbReference type="ARBA" id="ARBA00023014"/>
    </source>
</evidence>
<evidence type="ECO:0000256" key="13">
    <source>
        <dbReference type="ARBA" id="ARBA00023295"/>
    </source>
</evidence>
<evidence type="ECO:0000256" key="3">
    <source>
        <dbReference type="ARBA" id="ARBA00008343"/>
    </source>
</evidence>
<dbReference type="InterPro" id="IPR005760">
    <property type="entry name" value="A/G_AdeGlyc_MutY"/>
</dbReference>
<evidence type="ECO:0000256" key="8">
    <source>
        <dbReference type="ARBA" id="ARBA00022763"/>
    </source>
</evidence>
<dbReference type="InterPro" id="IPR011257">
    <property type="entry name" value="DNA_glycosylase"/>
</dbReference>
<keyword evidence="11" id="KW-0411">Iron-sulfur</keyword>
<keyword evidence="9" id="KW-0378">Hydrolase</keyword>
<dbReference type="InterPro" id="IPR044298">
    <property type="entry name" value="MIG/MutY"/>
</dbReference>
<dbReference type="GO" id="GO:0046872">
    <property type="term" value="F:metal ion binding"/>
    <property type="evidence" value="ECO:0007669"/>
    <property type="project" value="UniProtKB-UniRule"/>
</dbReference>
<dbReference type="GO" id="GO:0006298">
    <property type="term" value="P:mismatch repair"/>
    <property type="evidence" value="ECO:0007669"/>
    <property type="project" value="TreeGrafter"/>
</dbReference>
<keyword evidence="10 14" id="KW-0408">Iron</keyword>
<dbReference type="CDD" id="cd00056">
    <property type="entry name" value="ENDO3c"/>
    <property type="match status" value="1"/>
</dbReference>
<evidence type="ECO:0000256" key="14">
    <source>
        <dbReference type="RuleBase" id="RU365096"/>
    </source>
</evidence>
<keyword evidence="7" id="KW-0479">Metal-binding</keyword>